<comment type="caution">
    <text evidence="1">The sequence shown here is derived from an EMBL/GenBank/DDBJ whole genome shotgun (WGS) entry which is preliminary data.</text>
</comment>
<dbReference type="EMBL" id="JPKR02000004">
    <property type="protein sequence ID" value="KGD75107.1"/>
    <property type="molecule type" value="Genomic_DNA"/>
</dbReference>
<sequence>MKGVLLIDDILPSGSYVGENLTRQPLAGEALPVDGDVLKMLEQEYIRYLSEGEIAGIPTRESQPVAVIHRQSELQPLDVGQTITEHLLGHGRMIDKLFALPELVQEADDLLFEPSQQPLLFRLSPLDLTINNTRPCLRTLTDKLFLFPGDEQ</sequence>
<keyword evidence="2" id="KW-1185">Reference proteome</keyword>
<organism evidence="1 2">
    <name type="scientific">Tatumella morbirosei</name>
    <dbReference type="NCBI Taxonomy" id="642227"/>
    <lineage>
        <taxon>Bacteria</taxon>
        <taxon>Pseudomonadati</taxon>
        <taxon>Pseudomonadota</taxon>
        <taxon>Gammaproteobacteria</taxon>
        <taxon>Enterobacterales</taxon>
        <taxon>Erwiniaceae</taxon>
        <taxon>Tatumella</taxon>
    </lineage>
</organism>
<gene>
    <name evidence="1" type="ORF">HA49_07550</name>
</gene>
<dbReference type="Proteomes" id="UP000029577">
    <property type="component" value="Unassembled WGS sequence"/>
</dbReference>
<dbReference type="STRING" id="642227.HA49_07550"/>
<dbReference type="RefSeq" id="WP_038018465.1">
    <property type="nucleotide sequence ID" value="NZ_JPKR02000004.1"/>
</dbReference>
<dbReference type="OrthoDB" id="6516812at2"/>
<accession>A0A095TEM8</accession>
<dbReference type="AlphaFoldDB" id="A0A095TEM8"/>
<proteinExistence type="predicted"/>
<evidence type="ECO:0000313" key="2">
    <source>
        <dbReference type="Proteomes" id="UP000029577"/>
    </source>
</evidence>
<reference evidence="1" key="1">
    <citation type="submission" date="2014-12" db="EMBL/GenBank/DDBJ databases">
        <title>The draft genome of the Tatumella morbirosei type strain, LMG23360T isolated from pineapple rot.</title>
        <authorList>
            <person name="Smits T.H."/>
            <person name="Palmer M."/>
            <person name="Venter S.N."/>
            <person name="Duffy B."/>
            <person name="Steenkamp E.T."/>
            <person name="Chan W.Y."/>
            <person name="Coutinho T.A."/>
            <person name="Coetzee M.P."/>
            <person name="De Maayer P."/>
        </authorList>
    </citation>
    <scope>NUCLEOTIDE SEQUENCE [LARGE SCALE GENOMIC DNA]</scope>
    <source>
        <strain evidence="1">LMG 23360</strain>
    </source>
</reference>
<name>A0A095TEM8_9GAMM</name>
<evidence type="ECO:0000313" key="1">
    <source>
        <dbReference type="EMBL" id="KGD75107.1"/>
    </source>
</evidence>
<protein>
    <submittedName>
        <fullName evidence="1">Uncharacterized protein</fullName>
    </submittedName>
</protein>